<protein>
    <recommendedName>
        <fullName evidence="3">Sulfotransferase family protein</fullName>
    </recommendedName>
</protein>
<evidence type="ECO:0000313" key="2">
    <source>
        <dbReference type="Proteomes" id="UP000678276"/>
    </source>
</evidence>
<evidence type="ECO:0000313" key="1">
    <source>
        <dbReference type="EMBL" id="MBP0616603.1"/>
    </source>
</evidence>
<evidence type="ECO:0008006" key="3">
    <source>
        <dbReference type="Google" id="ProtNLM"/>
    </source>
</evidence>
<sequence length="321" mass="35781">MRVAVPAGLRDRIDGAVGYDAPADAVLIHKGLLGSVPLETLAKTSPLVPEFQNDVFLLFRLDGRSKVSRARPLTWLSRFLTRQRVSPLETYLDDVASARFAGSQRVFIHIPKTAGTSVFEAARQAAIRPLYLDDLTALQTAVPHLAAYDLIGGHVGFDALEAEIADAQYFAIVREPLERLVSVAGHARRPGERIESFSPVMRFLAENSLRAFLDRMEGRIELRVQQWMLTGKMQPSQALTRERLERIAVATTEGLDRFLHRQGASLGIDPARLPRLNVTRDRQSLVSQAEIDEAVAAHGDMIEAARDLYRLVREQELDREA</sequence>
<dbReference type="InterPro" id="IPR027417">
    <property type="entry name" value="P-loop_NTPase"/>
</dbReference>
<organism evidence="1 2">
    <name type="scientific">Jiella mangrovi</name>
    <dbReference type="NCBI Taxonomy" id="2821407"/>
    <lineage>
        <taxon>Bacteria</taxon>
        <taxon>Pseudomonadati</taxon>
        <taxon>Pseudomonadota</taxon>
        <taxon>Alphaproteobacteria</taxon>
        <taxon>Hyphomicrobiales</taxon>
        <taxon>Aurantimonadaceae</taxon>
        <taxon>Jiella</taxon>
    </lineage>
</organism>
<dbReference type="EMBL" id="JAGJCF010000009">
    <property type="protein sequence ID" value="MBP0616603.1"/>
    <property type="molecule type" value="Genomic_DNA"/>
</dbReference>
<accession>A0ABS4BIL2</accession>
<proteinExistence type="predicted"/>
<comment type="caution">
    <text evidence="1">The sequence shown here is derived from an EMBL/GenBank/DDBJ whole genome shotgun (WGS) entry which is preliminary data.</text>
</comment>
<gene>
    <name evidence="1" type="ORF">J6595_13520</name>
</gene>
<dbReference type="Proteomes" id="UP000678276">
    <property type="component" value="Unassembled WGS sequence"/>
</dbReference>
<keyword evidence="2" id="KW-1185">Reference proteome</keyword>
<dbReference type="Gene3D" id="3.40.50.300">
    <property type="entry name" value="P-loop containing nucleotide triphosphate hydrolases"/>
    <property type="match status" value="1"/>
</dbReference>
<name>A0ABS4BIL2_9HYPH</name>
<dbReference type="RefSeq" id="WP_209595088.1">
    <property type="nucleotide sequence ID" value="NZ_JAGJCF010000009.1"/>
</dbReference>
<reference evidence="1 2" key="1">
    <citation type="submission" date="2021-04" db="EMBL/GenBank/DDBJ databases">
        <title>Whole genome sequence of Jiella sp. KSK16Y-1.</title>
        <authorList>
            <person name="Tuo L."/>
        </authorList>
    </citation>
    <scope>NUCLEOTIDE SEQUENCE [LARGE SCALE GENOMIC DNA]</scope>
    <source>
        <strain evidence="1 2">KSK16Y-1</strain>
    </source>
</reference>